<name>A0A8B8AJG3_CRAVI</name>
<evidence type="ECO:0000256" key="1">
    <source>
        <dbReference type="SAM" id="Phobius"/>
    </source>
</evidence>
<keyword evidence="1" id="KW-1133">Transmembrane helix</keyword>
<dbReference type="KEGG" id="cvn:111102786"/>
<proteinExistence type="predicted"/>
<keyword evidence="2" id="KW-0732">Signal</keyword>
<gene>
    <name evidence="4" type="primary">LOC111102786</name>
</gene>
<feature type="transmembrane region" description="Helical" evidence="1">
    <location>
        <begin position="177"/>
        <end position="198"/>
    </location>
</feature>
<sequence>MITYSIMISLIGLLGDITGYKVLQGKGSLELKACVTKQRKAMGNVADGKSMSVDRCPSDKEEWEERSLKMNCSAWRSNRMYHCALNEDGDRLLEVCAPPVNIHGRSCTEFNTLGNVIQESFIRCWEACPNVYNSTEAYKYQTCYSYLYAEYDQPNESNVPSITGSEETESSTLNGPVFQSVILSLISVLILLLVLCCWEDIIKKQMIKFVEMIRKKCSGAGNHAATEGGCSVVKEQTDHKYENEKSSLKDIQIPSQKLTSNISKMAYIQSCFAD</sequence>
<dbReference type="GeneID" id="111102786"/>
<keyword evidence="3" id="KW-1185">Reference proteome</keyword>
<accession>A0A8B8AJG3</accession>
<feature type="chain" id="PRO_5034254191" evidence="2">
    <location>
        <begin position="20"/>
        <end position="274"/>
    </location>
</feature>
<protein>
    <submittedName>
        <fullName evidence="4">Uncharacterized protein LOC111102786 isoform X1</fullName>
    </submittedName>
</protein>
<dbReference type="RefSeq" id="XP_022291361.1">
    <property type="nucleotide sequence ID" value="XM_022435653.1"/>
</dbReference>
<feature type="signal peptide" evidence="2">
    <location>
        <begin position="1"/>
        <end position="19"/>
    </location>
</feature>
<reference evidence="4" key="1">
    <citation type="submission" date="2025-08" db="UniProtKB">
        <authorList>
            <consortium name="RefSeq"/>
        </authorList>
    </citation>
    <scope>IDENTIFICATION</scope>
    <source>
        <tissue evidence="4">Whole sample</tissue>
    </source>
</reference>
<evidence type="ECO:0000313" key="3">
    <source>
        <dbReference type="Proteomes" id="UP000694844"/>
    </source>
</evidence>
<evidence type="ECO:0000256" key="2">
    <source>
        <dbReference type="SAM" id="SignalP"/>
    </source>
</evidence>
<evidence type="ECO:0000313" key="4">
    <source>
        <dbReference type="RefSeq" id="XP_022291361.1"/>
    </source>
</evidence>
<dbReference type="Proteomes" id="UP000694844">
    <property type="component" value="Chromosome 7"/>
</dbReference>
<dbReference type="AlphaFoldDB" id="A0A8B8AJG3"/>
<keyword evidence="1" id="KW-0812">Transmembrane</keyword>
<organism evidence="3 4">
    <name type="scientific">Crassostrea virginica</name>
    <name type="common">Eastern oyster</name>
    <dbReference type="NCBI Taxonomy" id="6565"/>
    <lineage>
        <taxon>Eukaryota</taxon>
        <taxon>Metazoa</taxon>
        <taxon>Spiralia</taxon>
        <taxon>Lophotrochozoa</taxon>
        <taxon>Mollusca</taxon>
        <taxon>Bivalvia</taxon>
        <taxon>Autobranchia</taxon>
        <taxon>Pteriomorphia</taxon>
        <taxon>Ostreida</taxon>
        <taxon>Ostreoidea</taxon>
        <taxon>Ostreidae</taxon>
        <taxon>Crassostrea</taxon>
    </lineage>
</organism>
<keyword evidence="1" id="KW-0472">Membrane</keyword>